<dbReference type="InterPro" id="IPR020846">
    <property type="entry name" value="MFS_dom"/>
</dbReference>
<keyword evidence="7" id="KW-1185">Reference proteome</keyword>
<evidence type="ECO:0000256" key="1">
    <source>
        <dbReference type="ARBA" id="ARBA00022692"/>
    </source>
</evidence>
<dbReference type="PROSITE" id="PS50850">
    <property type="entry name" value="MFS"/>
    <property type="match status" value="1"/>
</dbReference>
<dbReference type="RefSeq" id="WP_258424789.1">
    <property type="nucleotide sequence ID" value="NZ_JANSUY010000021.1"/>
</dbReference>
<feature type="transmembrane region" description="Helical" evidence="4">
    <location>
        <begin position="77"/>
        <end position="95"/>
    </location>
</feature>
<name>A0A9X2P5W9_9BACT</name>
<keyword evidence="1 4" id="KW-0812">Transmembrane</keyword>
<feature type="transmembrane region" description="Helical" evidence="4">
    <location>
        <begin position="139"/>
        <end position="164"/>
    </location>
</feature>
<evidence type="ECO:0000313" key="7">
    <source>
        <dbReference type="Proteomes" id="UP001142175"/>
    </source>
</evidence>
<feature type="transmembrane region" description="Helical" evidence="4">
    <location>
        <begin position="48"/>
        <end position="65"/>
    </location>
</feature>
<feature type="domain" description="Major facilitator superfamily (MFS) profile" evidence="5">
    <location>
        <begin position="13"/>
        <end position="403"/>
    </location>
</feature>
<dbReference type="PANTHER" id="PTHR11360:SF308">
    <property type="entry name" value="BLL3089 PROTEIN"/>
    <property type="match status" value="1"/>
</dbReference>
<feature type="transmembrane region" description="Helical" evidence="4">
    <location>
        <begin position="170"/>
        <end position="189"/>
    </location>
</feature>
<keyword evidence="3 4" id="KW-0472">Membrane</keyword>
<evidence type="ECO:0000259" key="5">
    <source>
        <dbReference type="PROSITE" id="PS50850"/>
    </source>
</evidence>
<evidence type="ECO:0000256" key="3">
    <source>
        <dbReference type="ARBA" id="ARBA00023136"/>
    </source>
</evidence>
<keyword evidence="2 4" id="KW-1133">Transmembrane helix</keyword>
<dbReference type="Gene3D" id="1.20.1250.20">
    <property type="entry name" value="MFS general substrate transporter like domains"/>
    <property type="match status" value="1"/>
</dbReference>
<dbReference type="GO" id="GO:0022857">
    <property type="term" value="F:transmembrane transporter activity"/>
    <property type="evidence" value="ECO:0007669"/>
    <property type="project" value="InterPro"/>
</dbReference>
<feature type="transmembrane region" description="Helical" evidence="4">
    <location>
        <begin position="12"/>
        <end position="36"/>
    </location>
</feature>
<sequence length="430" mass="48106">MNYLQFVRKNRVMVIFGIIMTALSSFGQTFLLAMYVPFLMEEFKLSNGLLSTFYGLATIGAAVALPKLGKLIDSVPLPRFTLATTATFVISLFFLSISQAWWYILIAFFGLRLAGQGLYNHIAITTMSRYFEENRGKAISLASLGHPLGQAVLPAIILIVIAKIGWRESLWLNAALVSMVVTVFTLLVLKPEHLVSESGEVVVTDSDEKKVDRVRQRDIMKSKPFWLLAPNIFFIPFAVTGLFFYQFAIIDFKGWNIGLAAAGLTSYAVASFLSILLSGPLIDKYKAKTFFPFYLFPLMVALLIIWMIPNVWGIFVYNILMGFSVGFGSATVAALQVEFFGQTYIGTVRSLFTSIMVLSSAIGPALFGIFLDLGWGFQTIFPVILGIQVLIMVQSFRAVPKHSWAKWKYKYKKVTGKKRKSPNLRIGDRF</sequence>
<feature type="transmembrane region" description="Helical" evidence="4">
    <location>
        <begin position="314"/>
        <end position="339"/>
    </location>
</feature>
<comment type="caution">
    <text evidence="6">The sequence shown here is derived from an EMBL/GenBank/DDBJ whole genome shotgun (WGS) entry which is preliminary data.</text>
</comment>
<evidence type="ECO:0000256" key="2">
    <source>
        <dbReference type="ARBA" id="ARBA00022989"/>
    </source>
</evidence>
<dbReference type="AlphaFoldDB" id="A0A9X2P5W9"/>
<gene>
    <name evidence="6" type="ORF">NU887_18065</name>
</gene>
<accession>A0A9X2P5W9</accession>
<feature type="transmembrane region" description="Helical" evidence="4">
    <location>
        <begin position="351"/>
        <end position="371"/>
    </location>
</feature>
<dbReference type="EMBL" id="JANSUY010000021">
    <property type="protein sequence ID" value="MCR9016944.1"/>
    <property type="molecule type" value="Genomic_DNA"/>
</dbReference>
<feature type="transmembrane region" description="Helical" evidence="4">
    <location>
        <begin position="377"/>
        <end position="399"/>
    </location>
</feature>
<dbReference type="Proteomes" id="UP001142175">
    <property type="component" value="Unassembled WGS sequence"/>
</dbReference>
<protein>
    <submittedName>
        <fullName evidence="6">MFS transporter</fullName>
    </submittedName>
</protein>
<dbReference type="InterPro" id="IPR011701">
    <property type="entry name" value="MFS"/>
</dbReference>
<evidence type="ECO:0000256" key="4">
    <source>
        <dbReference type="SAM" id="Phobius"/>
    </source>
</evidence>
<dbReference type="SUPFAM" id="SSF103473">
    <property type="entry name" value="MFS general substrate transporter"/>
    <property type="match status" value="1"/>
</dbReference>
<feature type="transmembrane region" description="Helical" evidence="4">
    <location>
        <begin position="289"/>
        <end position="308"/>
    </location>
</feature>
<reference evidence="6" key="1">
    <citation type="submission" date="2022-08" db="EMBL/GenBank/DDBJ databases">
        <authorList>
            <person name="Zhang D."/>
        </authorList>
    </citation>
    <scope>NUCLEOTIDE SEQUENCE</scope>
    <source>
        <strain evidence="6">XJ19-11</strain>
    </source>
</reference>
<feature type="transmembrane region" description="Helical" evidence="4">
    <location>
        <begin position="225"/>
        <end position="245"/>
    </location>
</feature>
<organism evidence="6 7">
    <name type="scientific">Aquiflexum gelatinilyticum</name>
    <dbReference type="NCBI Taxonomy" id="2961943"/>
    <lineage>
        <taxon>Bacteria</taxon>
        <taxon>Pseudomonadati</taxon>
        <taxon>Bacteroidota</taxon>
        <taxon>Cytophagia</taxon>
        <taxon>Cytophagales</taxon>
        <taxon>Cyclobacteriaceae</taxon>
        <taxon>Aquiflexum</taxon>
    </lineage>
</organism>
<dbReference type="Pfam" id="PF07690">
    <property type="entry name" value="MFS_1"/>
    <property type="match status" value="1"/>
</dbReference>
<dbReference type="InterPro" id="IPR050327">
    <property type="entry name" value="Proton-linked_MCT"/>
</dbReference>
<dbReference type="PANTHER" id="PTHR11360">
    <property type="entry name" value="MONOCARBOXYLATE TRANSPORTER"/>
    <property type="match status" value="1"/>
</dbReference>
<feature type="transmembrane region" description="Helical" evidence="4">
    <location>
        <begin position="101"/>
        <end position="119"/>
    </location>
</feature>
<evidence type="ECO:0000313" key="6">
    <source>
        <dbReference type="EMBL" id="MCR9016944.1"/>
    </source>
</evidence>
<feature type="transmembrane region" description="Helical" evidence="4">
    <location>
        <begin position="257"/>
        <end position="277"/>
    </location>
</feature>
<dbReference type="InterPro" id="IPR036259">
    <property type="entry name" value="MFS_trans_sf"/>
</dbReference>
<proteinExistence type="predicted"/>